<dbReference type="OrthoDB" id="79762at2759"/>
<proteinExistence type="predicted"/>
<evidence type="ECO:0000313" key="3">
    <source>
        <dbReference type="EMBL" id="CEG47820.1"/>
    </source>
</evidence>
<feature type="compositionally biased region" description="Basic and acidic residues" evidence="2">
    <location>
        <begin position="103"/>
        <end position="125"/>
    </location>
</feature>
<dbReference type="EMBL" id="CCYD01002864">
    <property type="protein sequence ID" value="CEG47820.1"/>
    <property type="molecule type" value="Genomic_DNA"/>
</dbReference>
<dbReference type="RefSeq" id="XP_024584189.1">
    <property type="nucleotide sequence ID" value="XM_024718829.1"/>
</dbReference>
<name>A0A0P1B0C5_PLAHL</name>
<feature type="region of interest" description="Disordered" evidence="2">
    <location>
        <begin position="150"/>
        <end position="170"/>
    </location>
</feature>
<evidence type="ECO:0000313" key="4">
    <source>
        <dbReference type="Proteomes" id="UP000054928"/>
    </source>
</evidence>
<dbReference type="AlphaFoldDB" id="A0A0P1B0C5"/>
<feature type="compositionally biased region" description="Polar residues" evidence="2">
    <location>
        <begin position="90"/>
        <end position="100"/>
    </location>
</feature>
<keyword evidence="1" id="KW-0175">Coiled coil</keyword>
<sequence length="203" mass="23178">MAWPDEKEALLATIRRQEQKSTALAKRFKLLQRTLQEQQKLLDKYQHALSTFQAAQRADAHLERKNGDGKLGINNTSSCKKLSSSTSPSWIQKKTTNSSDLGPVKENEAETQVKKQVQEKNEKTSSFKFPSKRAKSQLAATWAEEKEKMLKKHKWEQSSKSTTSNADKENYGTETREEICRHMIALSAKSITMHWGGLTRRIL</sequence>
<feature type="compositionally biased region" description="Low complexity" evidence="2">
    <location>
        <begin position="76"/>
        <end position="89"/>
    </location>
</feature>
<reference evidence="4" key="1">
    <citation type="submission" date="2014-09" db="EMBL/GenBank/DDBJ databases">
        <authorList>
            <person name="Sharma Rahul"/>
            <person name="Thines Marco"/>
        </authorList>
    </citation>
    <scope>NUCLEOTIDE SEQUENCE [LARGE SCALE GENOMIC DNA]</scope>
</reference>
<evidence type="ECO:0000256" key="2">
    <source>
        <dbReference type="SAM" id="MobiDB-lite"/>
    </source>
</evidence>
<keyword evidence="4" id="KW-1185">Reference proteome</keyword>
<dbReference type="STRING" id="4781.A0A0P1B0C5"/>
<organism evidence="3 4">
    <name type="scientific">Plasmopara halstedii</name>
    <name type="common">Downy mildew of sunflower</name>
    <dbReference type="NCBI Taxonomy" id="4781"/>
    <lineage>
        <taxon>Eukaryota</taxon>
        <taxon>Sar</taxon>
        <taxon>Stramenopiles</taxon>
        <taxon>Oomycota</taxon>
        <taxon>Peronosporomycetes</taxon>
        <taxon>Peronosporales</taxon>
        <taxon>Peronosporaceae</taxon>
        <taxon>Plasmopara</taxon>
    </lineage>
</organism>
<dbReference type="Proteomes" id="UP000054928">
    <property type="component" value="Unassembled WGS sequence"/>
</dbReference>
<feature type="region of interest" description="Disordered" evidence="2">
    <location>
        <begin position="63"/>
        <end position="132"/>
    </location>
</feature>
<accession>A0A0P1B0C5</accession>
<feature type="coiled-coil region" evidence="1">
    <location>
        <begin position="28"/>
        <end position="55"/>
    </location>
</feature>
<evidence type="ECO:0000256" key="1">
    <source>
        <dbReference type="SAM" id="Coils"/>
    </source>
</evidence>
<dbReference type="GeneID" id="36400209"/>
<protein>
    <submittedName>
        <fullName evidence="3">Uncharacterized protein</fullName>
    </submittedName>
</protein>